<comment type="caution">
    <text evidence="6">The sequence shown here is derived from an EMBL/GenBank/DDBJ whole genome shotgun (WGS) entry which is preliminary data.</text>
</comment>
<dbReference type="Gene3D" id="3.30.160.390">
    <property type="entry name" value="Integrase, DNA-binding domain"/>
    <property type="match status" value="1"/>
</dbReference>
<dbReference type="InterPro" id="IPR010998">
    <property type="entry name" value="Integrase_recombinase_N"/>
</dbReference>
<dbReference type="PROSITE" id="PS51898">
    <property type="entry name" value="TYR_RECOMBINASE"/>
    <property type="match status" value="1"/>
</dbReference>
<keyword evidence="3" id="KW-0238">DNA-binding</keyword>
<dbReference type="InterPro" id="IPR038488">
    <property type="entry name" value="Integrase_DNA-bd_sf"/>
</dbReference>
<keyword evidence="2" id="KW-0229">DNA integration</keyword>
<dbReference type="RefSeq" id="WP_272136444.1">
    <property type="nucleotide sequence ID" value="NZ_JAQLOI010000001.1"/>
</dbReference>
<dbReference type="InterPro" id="IPR002104">
    <property type="entry name" value="Integrase_catalytic"/>
</dbReference>
<dbReference type="InterPro" id="IPR053876">
    <property type="entry name" value="Phage_int_M"/>
</dbReference>
<dbReference type="Pfam" id="PF13356">
    <property type="entry name" value="Arm-DNA-bind_3"/>
    <property type="match status" value="1"/>
</dbReference>
<gene>
    <name evidence="6" type="ORF">PGX00_11680</name>
</gene>
<evidence type="ECO:0000313" key="7">
    <source>
        <dbReference type="Proteomes" id="UP001210678"/>
    </source>
</evidence>
<protein>
    <submittedName>
        <fullName evidence="6">Tyrosine-type recombinase/integrase</fullName>
    </submittedName>
</protein>
<sequence length="404" mass="45462">MAKLTAKEVANAKPKDKAYRLSDGGGLYLHIRKSGSKSWECRYIKPTTRKPTYTGVGAYPDVSLANARARATDVRKLVSEGIDPQLVKAEQKAKISSEQSNTFKAVAELWRDTKVNLNGSNTIAGNWRKLELHAFPSIGSIPVTMLTAPMAIAALKPLEKKERLETVKRTAQLLNEIMTFAVNFGLVHANPLTGIKEVFRKPKVQHMLALKPEELPELIRIVAKANMAITTKCLIEWQLHTMTRSSEAAGARWEEIDEEKRLWIIPKERMKMKKEHQIPLTEQALAILDVVRPISGHRNYVFPSIRDPKKPTDAESINKALSRIGFKGRTTAHGLRSLASTTLNEQEFNPDVIEAALAHTGKDAIRNAYNRSNYLEQRKPLMKWWSDHIEKASYGSMSITNSHR</sequence>
<evidence type="ECO:0000256" key="4">
    <source>
        <dbReference type="ARBA" id="ARBA00023172"/>
    </source>
</evidence>
<accession>A0ABT4YRW4</accession>
<dbReference type="SUPFAM" id="SSF56349">
    <property type="entry name" value="DNA breaking-rejoining enzymes"/>
    <property type="match status" value="1"/>
</dbReference>
<dbReference type="InterPro" id="IPR025166">
    <property type="entry name" value="Integrase_DNA_bind_dom"/>
</dbReference>
<dbReference type="Pfam" id="PF00589">
    <property type="entry name" value="Phage_integrase"/>
    <property type="match status" value="1"/>
</dbReference>
<reference evidence="6 7" key="1">
    <citation type="submission" date="2023-01" db="EMBL/GenBank/DDBJ databases">
        <title>Vibrio sp. KJ40-1 sp.nov, isolated from marine algae.</title>
        <authorList>
            <person name="Butt M."/>
            <person name="Kim J.M.J."/>
            <person name="Jeon C.O.C."/>
        </authorList>
    </citation>
    <scope>NUCLEOTIDE SEQUENCE [LARGE SCALE GENOMIC DNA]</scope>
    <source>
        <strain evidence="6 7">KJ40-1</strain>
    </source>
</reference>
<dbReference type="CDD" id="cd00801">
    <property type="entry name" value="INT_P4_C"/>
    <property type="match status" value="1"/>
</dbReference>
<dbReference type="Pfam" id="PF22022">
    <property type="entry name" value="Phage_int_M"/>
    <property type="match status" value="1"/>
</dbReference>
<keyword evidence="4" id="KW-0233">DNA recombination</keyword>
<keyword evidence="7" id="KW-1185">Reference proteome</keyword>
<evidence type="ECO:0000256" key="1">
    <source>
        <dbReference type="ARBA" id="ARBA00008857"/>
    </source>
</evidence>
<dbReference type="Gene3D" id="1.10.150.130">
    <property type="match status" value="1"/>
</dbReference>
<dbReference type="PANTHER" id="PTHR30629">
    <property type="entry name" value="PROPHAGE INTEGRASE"/>
    <property type="match status" value="1"/>
</dbReference>
<dbReference type="InterPro" id="IPR011010">
    <property type="entry name" value="DNA_brk_join_enz"/>
</dbReference>
<dbReference type="InterPro" id="IPR013762">
    <property type="entry name" value="Integrase-like_cat_sf"/>
</dbReference>
<evidence type="ECO:0000313" key="6">
    <source>
        <dbReference type="EMBL" id="MDB1124279.1"/>
    </source>
</evidence>
<feature type="domain" description="Tyr recombinase" evidence="5">
    <location>
        <begin position="205"/>
        <end position="382"/>
    </location>
</feature>
<organism evidence="6 7">
    <name type="scientific">Vibrio algarum</name>
    <dbReference type="NCBI Taxonomy" id="3020714"/>
    <lineage>
        <taxon>Bacteria</taxon>
        <taxon>Pseudomonadati</taxon>
        <taxon>Pseudomonadota</taxon>
        <taxon>Gammaproteobacteria</taxon>
        <taxon>Vibrionales</taxon>
        <taxon>Vibrionaceae</taxon>
        <taxon>Vibrio</taxon>
    </lineage>
</organism>
<dbReference type="Gene3D" id="1.10.443.10">
    <property type="entry name" value="Intergrase catalytic core"/>
    <property type="match status" value="1"/>
</dbReference>
<dbReference type="Proteomes" id="UP001210678">
    <property type="component" value="Unassembled WGS sequence"/>
</dbReference>
<name>A0ABT4YRW4_9VIBR</name>
<evidence type="ECO:0000259" key="5">
    <source>
        <dbReference type="PROSITE" id="PS51898"/>
    </source>
</evidence>
<evidence type="ECO:0000256" key="3">
    <source>
        <dbReference type="ARBA" id="ARBA00023125"/>
    </source>
</evidence>
<evidence type="ECO:0000256" key="2">
    <source>
        <dbReference type="ARBA" id="ARBA00022908"/>
    </source>
</evidence>
<dbReference type="EMBL" id="JAQLOI010000001">
    <property type="protein sequence ID" value="MDB1124279.1"/>
    <property type="molecule type" value="Genomic_DNA"/>
</dbReference>
<comment type="similarity">
    <text evidence="1">Belongs to the 'phage' integrase family.</text>
</comment>
<dbReference type="PANTHER" id="PTHR30629:SF6">
    <property type="entry name" value="PROPHAGE INTEGRASE INTA-RELATED"/>
    <property type="match status" value="1"/>
</dbReference>
<dbReference type="InterPro" id="IPR050808">
    <property type="entry name" value="Phage_Integrase"/>
</dbReference>
<proteinExistence type="inferred from homology"/>